<dbReference type="OrthoDB" id="9803623at2"/>
<keyword evidence="4 7" id="KW-0812">Transmembrane</keyword>
<evidence type="ECO:0000313" key="9">
    <source>
        <dbReference type="EMBL" id="PPA72779.1"/>
    </source>
</evidence>
<comment type="similarity">
    <text evidence="7">Belongs to the binding-protein-dependent transport system permease family.</text>
</comment>
<dbReference type="Pfam" id="PF00528">
    <property type="entry name" value="BPD_transp_1"/>
    <property type="match status" value="1"/>
</dbReference>
<dbReference type="PANTHER" id="PTHR43163:SF7">
    <property type="entry name" value="DIPEPTIDE-TRANSPORT INTEGRAL MEMBRANE PROTEIN ABC TRANSPORTER DPPB-RELATED"/>
    <property type="match status" value="1"/>
</dbReference>
<keyword evidence="5 7" id="KW-1133">Transmembrane helix</keyword>
<keyword evidence="2 7" id="KW-0813">Transport</keyword>
<dbReference type="AlphaFoldDB" id="A0A2S5GIG8"/>
<evidence type="ECO:0000256" key="2">
    <source>
        <dbReference type="ARBA" id="ARBA00022448"/>
    </source>
</evidence>
<dbReference type="GO" id="GO:0005886">
    <property type="term" value="C:plasma membrane"/>
    <property type="evidence" value="ECO:0007669"/>
    <property type="project" value="UniProtKB-SubCell"/>
</dbReference>
<feature type="domain" description="ABC transmembrane type-1" evidence="8">
    <location>
        <begin position="93"/>
        <end position="290"/>
    </location>
</feature>
<dbReference type="InterPro" id="IPR035906">
    <property type="entry name" value="MetI-like_sf"/>
</dbReference>
<reference evidence="9 10" key="1">
    <citation type="submission" date="2018-02" db="EMBL/GenBank/DDBJ databases">
        <title>Draft Genome of Achromobacter spanius stain 6.</title>
        <authorList>
            <person name="Gunasekera T.S."/>
            <person name="Radwan O."/>
            <person name="Ruiz O.N."/>
        </authorList>
    </citation>
    <scope>NUCLEOTIDE SEQUENCE [LARGE SCALE GENOMIC DNA]</scope>
    <source>
        <strain evidence="9 10">6</strain>
    </source>
</reference>
<comment type="caution">
    <text evidence="9">The sequence shown here is derived from an EMBL/GenBank/DDBJ whole genome shotgun (WGS) entry which is preliminary data.</text>
</comment>
<dbReference type="PANTHER" id="PTHR43163">
    <property type="entry name" value="DIPEPTIDE TRANSPORT SYSTEM PERMEASE PROTEIN DPPB-RELATED"/>
    <property type="match status" value="1"/>
</dbReference>
<evidence type="ECO:0000256" key="3">
    <source>
        <dbReference type="ARBA" id="ARBA00022475"/>
    </source>
</evidence>
<dbReference type="Proteomes" id="UP000239990">
    <property type="component" value="Unassembled WGS sequence"/>
</dbReference>
<accession>A0A2S5GIG8</accession>
<dbReference type="InterPro" id="IPR000515">
    <property type="entry name" value="MetI-like"/>
</dbReference>
<dbReference type="Gene3D" id="1.10.3720.10">
    <property type="entry name" value="MetI-like"/>
    <property type="match status" value="1"/>
</dbReference>
<dbReference type="CDD" id="cd06261">
    <property type="entry name" value="TM_PBP2"/>
    <property type="match status" value="1"/>
</dbReference>
<comment type="subcellular location">
    <subcellularLocation>
        <location evidence="1 7">Cell membrane</location>
        <topology evidence="1 7">Multi-pass membrane protein</topology>
    </subcellularLocation>
</comment>
<keyword evidence="3" id="KW-1003">Cell membrane</keyword>
<evidence type="ECO:0000256" key="5">
    <source>
        <dbReference type="ARBA" id="ARBA00022989"/>
    </source>
</evidence>
<feature type="transmembrane region" description="Helical" evidence="7">
    <location>
        <begin position="132"/>
        <end position="151"/>
    </location>
</feature>
<dbReference type="SUPFAM" id="SSF161098">
    <property type="entry name" value="MetI-like"/>
    <property type="match status" value="1"/>
</dbReference>
<evidence type="ECO:0000256" key="6">
    <source>
        <dbReference type="ARBA" id="ARBA00023136"/>
    </source>
</evidence>
<dbReference type="RefSeq" id="WP_104145762.1">
    <property type="nucleotide sequence ID" value="NZ_PREU01000020.1"/>
</dbReference>
<evidence type="ECO:0000313" key="10">
    <source>
        <dbReference type="Proteomes" id="UP000239990"/>
    </source>
</evidence>
<feature type="transmembrane region" description="Helical" evidence="7">
    <location>
        <begin position="99"/>
        <end position="120"/>
    </location>
</feature>
<evidence type="ECO:0000256" key="7">
    <source>
        <dbReference type="RuleBase" id="RU363032"/>
    </source>
</evidence>
<name>A0A2S5GIG8_9BURK</name>
<proteinExistence type="inferred from homology"/>
<evidence type="ECO:0000256" key="1">
    <source>
        <dbReference type="ARBA" id="ARBA00004651"/>
    </source>
</evidence>
<feature type="transmembrane region" description="Helical" evidence="7">
    <location>
        <begin position="241"/>
        <end position="262"/>
    </location>
</feature>
<protein>
    <submittedName>
        <fullName evidence="9">ABC transporter permease</fullName>
    </submittedName>
</protein>
<evidence type="ECO:0000259" key="8">
    <source>
        <dbReference type="PROSITE" id="PS50928"/>
    </source>
</evidence>
<dbReference type="Pfam" id="PF19300">
    <property type="entry name" value="BPD_transp_1_N"/>
    <property type="match status" value="1"/>
</dbReference>
<dbReference type="EMBL" id="PREU01000020">
    <property type="protein sequence ID" value="PPA72779.1"/>
    <property type="molecule type" value="Genomic_DNA"/>
</dbReference>
<feature type="transmembrane region" description="Helical" evidence="7">
    <location>
        <begin position="274"/>
        <end position="297"/>
    </location>
</feature>
<keyword evidence="6 7" id="KW-0472">Membrane</keyword>
<dbReference type="InterPro" id="IPR045621">
    <property type="entry name" value="BPD_transp_1_N"/>
</dbReference>
<evidence type="ECO:0000256" key="4">
    <source>
        <dbReference type="ARBA" id="ARBA00022692"/>
    </source>
</evidence>
<dbReference type="PROSITE" id="PS50928">
    <property type="entry name" value="ABC_TM1"/>
    <property type="match status" value="1"/>
</dbReference>
<gene>
    <name evidence="9" type="ORF">C4E15_28705</name>
</gene>
<feature type="transmembrane region" description="Helical" evidence="7">
    <location>
        <begin position="171"/>
        <end position="190"/>
    </location>
</feature>
<sequence>MIAFLFRRLLVAALLVVFVSLISFSLVFASGNPAARLAGEGSAADAARLSQQHGFGDPILVQYGRWLAGVVRGDFGDSLYFSRPVAELLGQHFPATAKLGLAAMAFALLLAIPLGVLAGLRKGSLVDRATMLLSACAQAMPPFCLAFLLIIVFSVRNQWLPASGFDTWKHYVMPVVALGLFAMPAMLRLMKSEMETVLATDYIRTARAMGLGGASVVLKYALRNALRPLVSLAAAQMGTLLAGSVVIETVFAINGAGLLAWTSILRGDFPTMQALILIFALIYIVLTLLADLVNGWLDPRVRAAR</sequence>
<dbReference type="GO" id="GO:0055085">
    <property type="term" value="P:transmembrane transport"/>
    <property type="evidence" value="ECO:0007669"/>
    <property type="project" value="InterPro"/>
</dbReference>
<organism evidence="9 10">
    <name type="scientific">Achromobacter spanius</name>
    <dbReference type="NCBI Taxonomy" id="217203"/>
    <lineage>
        <taxon>Bacteria</taxon>
        <taxon>Pseudomonadati</taxon>
        <taxon>Pseudomonadota</taxon>
        <taxon>Betaproteobacteria</taxon>
        <taxon>Burkholderiales</taxon>
        <taxon>Alcaligenaceae</taxon>
        <taxon>Achromobacter</taxon>
    </lineage>
</organism>